<organism evidence="2 3">
    <name type="scientific">Streptomyces monashensis</name>
    <dbReference type="NCBI Taxonomy" id="1678012"/>
    <lineage>
        <taxon>Bacteria</taxon>
        <taxon>Bacillati</taxon>
        <taxon>Actinomycetota</taxon>
        <taxon>Actinomycetes</taxon>
        <taxon>Kitasatosporales</taxon>
        <taxon>Streptomycetaceae</taxon>
        <taxon>Streptomyces</taxon>
    </lineage>
</organism>
<feature type="compositionally biased region" description="Low complexity" evidence="1">
    <location>
        <begin position="35"/>
        <end position="70"/>
    </location>
</feature>
<evidence type="ECO:0000313" key="2">
    <source>
        <dbReference type="EMBL" id="OIK05758.1"/>
    </source>
</evidence>
<reference evidence="2 3" key="1">
    <citation type="submission" date="2016-10" db="EMBL/GenBank/DDBJ databases">
        <title>Genome sequence of Streptomyces sp. MUSC 1.</title>
        <authorList>
            <person name="Lee L.-H."/>
            <person name="Ser H.-L."/>
            <person name="Law J.W.-F."/>
        </authorList>
    </citation>
    <scope>NUCLEOTIDE SEQUENCE [LARGE SCALE GENOMIC DNA]</scope>
    <source>
        <strain evidence="2 3">MUSC 1</strain>
    </source>
</reference>
<accession>A0A1S2QHX5</accession>
<evidence type="ECO:0000313" key="3">
    <source>
        <dbReference type="Proteomes" id="UP000179642"/>
    </source>
</evidence>
<dbReference type="EMBL" id="MLYO01000018">
    <property type="protein sequence ID" value="OIK05758.1"/>
    <property type="molecule type" value="Genomic_DNA"/>
</dbReference>
<dbReference type="Proteomes" id="UP000179642">
    <property type="component" value="Unassembled WGS sequence"/>
</dbReference>
<comment type="caution">
    <text evidence="2">The sequence shown here is derived from an EMBL/GenBank/DDBJ whole genome shotgun (WGS) entry which is preliminary data.</text>
</comment>
<dbReference type="AlphaFoldDB" id="A0A1S2QHX5"/>
<sequence length="70" mass="6804">MVGHGTAFERALGRIAGQAGRGAVGQRAGDPEAVRATVRSASGTARSRASAPGVSRSSASSTLTCSSSGT</sequence>
<name>A0A1S2QHX5_9ACTN</name>
<proteinExistence type="predicted"/>
<feature type="region of interest" description="Disordered" evidence="1">
    <location>
        <begin position="18"/>
        <end position="70"/>
    </location>
</feature>
<gene>
    <name evidence="2" type="ORF">BIV23_10565</name>
</gene>
<protein>
    <submittedName>
        <fullName evidence="2">Uncharacterized protein</fullName>
    </submittedName>
</protein>
<evidence type="ECO:0000256" key="1">
    <source>
        <dbReference type="SAM" id="MobiDB-lite"/>
    </source>
</evidence>
<keyword evidence="3" id="KW-1185">Reference proteome</keyword>